<protein>
    <submittedName>
        <fullName evidence="1">GH18890</fullName>
    </submittedName>
</protein>
<proteinExistence type="predicted"/>
<dbReference type="Proteomes" id="UP000001070">
    <property type="component" value="Unassembled WGS sequence"/>
</dbReference>
<dbReference type="AlphaFoldDB" id="B4JGR3"/>
<evidence type="ECO:0000313" key="1">
    <source>
        <dbReference type="EMBL" id="EDV92667.1"/>
    </source>
</evidence>
<dbReference type="InParanoid" id="B4JGR3"/>
<sequence>MVHRAYALFSLDLSKVNETNKTITPFNPSNDKQLKRLQLLGASKLLTNVKPTNMLIAPLLGAPKLLMPRAVNNNLFELPKLRLCSCQDYVCTCCVGIGAVRDDCDDFITTKAKRNAQHTVSSSSSSSGIGIGSEFNWERGALSRIAAEFELKVKVGSQFEFGPQAPMWWLPRLPDSQSQSQTQS</sequence>
<reference evidence="1 2" key="1">
    <citation type="journal article" date="2007" name="Nature">
        <title>Evolution of genes and genomes on the Drosophila phylogeny.</title>
        <authorList>
            <consortium name="Drosophila 12 Genomes Consortium"/>
            <person name="Clark A.G."/>
            <person name="Eisen M.B."/>
            <person name="Smith D.R."/>
            <person name="Bergman C.M."/>
            <person name="Oliver B."/>
            <person name="Markow T.A."/>
            <person name="Kaufman T.C."/>
            <person name="Kellis M."/>
            <person name="Gelbart W."/>
            <person name="Iyer V.N."/>
            <person name="Pollard D.A."/>
            <person name="Sackton T.B."/>
            <person name="Larracuente A.M."/>
            <person name="Singh N.D."/>
            <person name="Abad J.P."/>
            <person name="Abt D.N."/>
            <person name="Adryan B."/>
            <person name="Aguade M."/>
            <person name="Akashi H."/>
            <person name="Anderson W.W."/>
            <person name="Aquadro C.F."/>
            <person name="Ardell D.H."/>
            <person name="Arguello R."/>
            <person name="Artieri C.G."/>
            <person name="Barbash D.A."/>
            <person name="Barker D."/>
            <person name="Barsanti P."/>
            <person name="Batterham P."/>
            <person name="Batzoglou S."/>
            <person name="Begun D."/>
            <person name="Bhutkar A."/>
            <person name="Blanco E."/>
            <person name="Bosak S.A."/>
            <person name="Bradley R.K."/>
            <person name="Brand A.D."/>
            <person name="Brent M.R."/>
            <person name="Brooks A.N."/>
            <person name="Brown R.H."/>
            <person name="Butlin R.K."/>
            <person name="Caggese C."/>
            <person name="Calvi B.R."/>
            <person name="Bernardo de Carvalho A."/>
            <person name="Caspi A."/>
            <person name="Castrezana S."/>
            <person name="Celniker S.E."/>
            <person name="Chang J.L."/>
            <person name="Chapple C."/>
            <person name="Chatterji S."/>
            <person name="Chinwalla A."/>
            <person name="Civetta A."/>
            <person name="Clifton S.W."/>
            <person name="Comeron J.M."/>
            <person name="Costello J.C."/>
            <person name="Coyne J.A."/>
            <person name="Daub J."/>
            <person name="David R.G."/>
            <person name="Delcher A.L."/>
            <person name="Delehaunty K."/>
            <person name="Do C.B."/>
            <person name="Ebling H."/>
            <person name="Edwards K."/>
            <person name="Eickbush T."/>
            <person name="Evans J.D."/>
            <person name="Filipski A."/>
            <person name="Findeiss S."/>
            <person name="Freyhult E."/>
            <person name="Fulton L."/>
            <person name="Fulton R."/>
            <person name="Garcia A.C."/>
            <person name="Gardiner A."/>
            <person name="Garfield D.A."/>
            <person name="Garvin B.E."/>
            <person name="Gibson G."/>
            <person name="Gilbert D."/>
            <person name="Gnerre S."/>
            <person name="Godfrey J."/>
            <person name="Good R."/>
            <person name="Gotea V."/>
            <person name="Gravely B."/>
            <person name="Greenberg A.J."/>
            <person name="Griffiths-Jones S."/>
            <person name="Gross S."/>
            <person name="Guigo R."/>
            <person name="Gustafson E.A."/>
            <person name="Haerty W."/>
            <person name="Hahn M.W."/>
            <person name="Halligan D.L."/>
            <person name="Halpern A.L."/>
            <person name="Halter G.M."/>
            <person name="Han M.V."/>
            <person name="Heger A."/>
            <person name="Hillier L."/>
            <person name="Hinrichs A.S."/>
            <person name="Holmes I."/>
            <person name="Hoskins R.A."/>
            <person name="Hubisz M.J."/>
            <person name="Hultmark D."/>
            <person name="Huntley M.A."/>
            <person name="Jaffe D.B."/>
            <person name="Jagadeeshan S."/>
            <person name="Jeck W.R."/>
            <person name="Johnson J."/>
            <person name="Jones C.D."/>
            <person name="Jordan W.C."/>
            <person name="Karpen G.H."/>
            <person name="Kataoka E."/>
            <person name="Keightley P.D."/>
            <person name="Kheradpour P."/>
            <person name="Kirkness E.F."/>
            <person name="Koerich L.B."/>
            <person name="Kristiansen K."/>
            <person name="Kudrna D."/>
            <person name="Kulathinal R.J."/>
            <person name="Kumar S."/>
            <person name="Kwok R."/>
            <person name="Lander E."/>
            <person name="Langley C.H."/>
            <person name="Lapoint R."/>
            <person name="Lazzaro B.P."/>
            <person name="Lee S.J."/>
            <person name="Levesque L."/>
            <person name="Li R."/>
            <person name="Lin C.F."/>
            <person name="Lin M.F."/>
            <person name="Lindblad-Toh K."/>
            <person name="Llopart A."/>
            <person name="Long M."/>
            <person name="Low L."/>
            <person name="Lozovsky E."/>
            <person name="Lu J."/>
            <person name="Luo M."/>
            <person name="Machado C.A."/>
            <person name="Makalowski W."/>
            <person name="Marzo M."/>
            <person name="Matsuda M."/>
            <person name="Matzkin L."/>
            <person name="McAllister B."/>
            <person name="McBride C.S."/>
            <person name="McKernan B."/>
            <person name="McKernan K."/>
            <person name="Mendez-Lago M."/>
            <person name="Minx P."/>
            <person name="Mollenhauer M.U."/>
            <person name="Montooth K."/>
            <person name="Mount S.M."/>
            <person name="Mu X."/>
            <person name="Myers E."/>
            <person name="Negre B."/>
            <person name="Newfeld S."/>
            <person name="Nielsen R."/>
            <person name="Noor M.A."/>
            <person name="O'Grady P."/>
            <person name="Pachter L."/>
            <person name="Papaceit M."/>
            <person name="Parisi M.J."/>
            <person name="Parisi M."/>
            <person name="Parts L."/>
            <person name="Pedersen J.S."/>
            <person name="Pesole G."/>
            <person name="Phillippy A.M."/>
            <person name="Ponting C.P."/>
            <person name="Pop M."/>
            <person name="Porcelli D."/>
            <person name="Powell J.R."/>
            <person name="Prohaska S."/>
            <person name="Pruitt K."/>
            <person name="Puig M."/>
            <person name="Quesneville H."/>
            <person name="Ram K.R."/>
            <person name="Rand D."/>
            <person name="Rasmussen M.D."/>
            <person name="Reed L.K."/>
            <person name="Reenan R."/>
            <person name="Reily A."/>
            <person name="Remington K.A."/>
            <person name="Rieger T.T."/>
            <person name="Ritchie M.G."/>
            <person name="Robin C."/>
            <person name="Rogers Y.H."/>
            <person name="Rohde C."/>
            <person name="Rozas J."/>
            <person name="Rubenfield M.J."/>
            <person name="Ruiz A."/>
            <person name="Russo S."/>
            <person name="Salzberg S.L."/>
            <person name="Sanchez-Gracia A."/>
            <person name="Saranga D.J."/>
            <person name="Sato H."/>
            <person name="Schaeffer S.W."/>
            <person name="Schatz M.C."/>
            <person name="Schlenke T."/>
            <person name="Schwartz R."/>
            <person name="Segarra C."/>
            <person name="Singh R.S."/>
            <person name="Sirot L."/>
            <person name="Sirota M."/>
            <person name="Sisneros N.B."/>
            <person name="Smith C.D."/>
            <person name="Smith T.F."/>
            <person name="Spieth J."/>
            <person name="Stage D.E."/>
            <person name="Stark A."/>
            <person name="Stephan W."/>
            <person name="Strausberg R.L."/>
            <person name="Strempel S."/>
            <person name="Sturgill D."/>
            <person name="Sutton G."/>
            <person name="Sutton G.G."/>
            <person name="Tao W."/>
            <person name="Teichmann S."/>
            <person name="Tobari Y.N."/>
            <person name="Tomimura Y."/>
            <person name="Tsolas J.M."/>
            <person name="Valente V.L."/>
            <person name="Venter E."/>
            <person name="Venter J.C."/>
            <person name="Vicario S."/>
            <person name="Vieira F.G."/>
            <person name="Vilella A.J."/>
            <person name="Villasante A."/>
            <person name="Walenz B."/>
            <person name="Wang J."/>
            <person name="Wasserman M."/>
            <person name="Watts T."/>
            <person name="Wilson D."/>
            <person name="Wilson R.K."/>
            <person name="Wing R.A."/>
            <person name="Wolfner M.F."/>
            <person name="Wong A."/>
            <person name="Wong G.K."/>
            <person name="Wu C.I."/>
            <person name="Wu G."/>
            <person name="Yamamoto D."/>
            <person name="Yang H.P."/>
            <person name="Yang S.P."/>
            <person name="Yorke J.A."/>
            <person name="Yoshida K."/>
            <person name="Zdobnov E."/>
            <person name="Zhang P."/>
            <person name="Zhang Y."/>
            <person name="Zimin A.V."/>
            <person name="Baldwin J."/>
            <person name="Abdouelleil A."/>
            <person name="Abdulkadir J."/>
            <person name="Abebe A."/>
            <person name="Abera B."/>
            <person name="Abreu J."/>
            <person name="Acer S.C."/>
            <person name="Aftuck L."/>
            <person name="Alexander A."/>
            <person name="An P."/>
            <person name="Anderson E."/>
            <person name="Anderson S."/>
            <person name="Arachi H."/>
            <person name="Azer M."/>
            <person name="Bachantsang P."/>
            <person name="Barry A."/>
            <person name="Bayul T."/>
            <person name="Berlin A."/>
            <person name="Bessette D."/>
            <person name="Bloom T."/>
            <person name="Blye J."/>
            <person name="Boguslavskiy L."/>
            <person name="Bonnet C."/>
            <person name="Boukhgalter B."/>
            <person name="Bourzgui I."/>
            <person name="Brown A."/>
            <person name="Cahill P."/>
            <person name="Channer S."/>
            <person name="Cheshatsang Y."/>
            <person name="Chuda L."/>
            <person name="Citroen M."/>
            <person name="Collymore A."/>
            <person name="Cooke P."/>
            <person name="Costello M."/>
            <person name="D'Aco K."/>
            <person name="Daza R."/>
            <person name="De Haan G."/>
            <person name="DeGray S."/>
            <person name="DeMaso C."/>
            <person name="Dhargay N."/>
            <person name="Dooley K."/>
            <person name="Dooley E."/>
            <person name="Doricent M."/>
            <person name="Dorje P."/>
            <person name="Dorjee K."/>
            <person name="Dupes A."/>
            <person name="Elong R."/>
            <person name="Falk J."/>
            <person name="Farina A."/>
            <person name="Faro S."/>
            <person name="Ferguson D."/>
            <person name="Fisher S."/>
            <person name="Foley C.D."/>
            <person name="Franke A."/>
            <person name="Friedrich D."/>
            <person name="Gadbois L."/>
            <person name="Gearin G."/>
            <person name="Gearin C.R."/>
            <person name="Giannoukos G."/>
            <person name="Goode T."/>
            <person name="Graham J."/>
            <person name="Grandbois E."/>
            <person name="Grewal S."/>
            <person name="Gyaltsen K."/>
            <person name="Hafez N."/>
            <person name="Hagos B."/>
            <person name="Hall J."/>
            <person name="Henson C."/>
            <person name="Hollinger A."/>
            <person name="Honan T."/>
            <person name="Huard M.D."/>
            <person name="Hughes L."/>
            <person name="Hurhula B."/>
            <person name="Husby M.E."/>
            <person name="Kamat A."/>
            <person name="Kanga B."/>
            <person name="Kashin S."/>
            <person name="Khazanovich D."/>
            <person name="Kisner P."/>
            <person name="Lance K."/>
            <person name="Lara M."/>
            <person name="Lee W."/>
            <person name="Lennon N."/>
            <person name="Letendre F."/>
            <person name="LeVine R."/>
            <person name="Lipovsky A."/>
            <person name="Liu X."/>
            <person name="Liu J."/>
            <person name="Liu S."/>
            <person name="Lokyitsang T."/>
            <person name="Lokyitsang Y."/>
            <person name="Lubonja R."/>
            <person name="Lui A."/>
            <person name="MacDonald P."/>
            <person name="Magnisalis V."/>
            <person name="Maru K."/>
            <person name="Matthews C."/>
            <person name="McCusker W."/>
            <person name="McDonough S."/>
            <person name="Mehta T."/>
            <person name="Meldrim J."/>
            <person name="Meneus L."/>
            <person name="Mihai O."/>
            <person name="Mihalev A."/>
            <person name="Mihova T."/>
            <person name="Mittelman R."/>
            <person name="Mlenga V."/>
            <person name="Montmayeur A."/>
            <person name="Mulrain L."/>
            <person name="Navidi A."/>
            <person name="Naylor J."/>
            <person name="Negash T."/>
            <person name="Nguyen T."/>
            <person name="Nguyen N."/>
            <person name="Nicol R."/>
            <person name="Norbu C."/>
            <person name="Norbu N."/>
            <person name="Novod N."/>
            <person name="O'Neill B."/>
            <person name="Osman S."/>
            <person name="Markiewicz E."/>
            <person name="Oyono O.L."/>
            <person name="Patti C."/>
            <person name="Phunkhang P."/>
            <person name="Pierre F."/>
            <person name="Priest M."/>
            <person name="Raghuraman S."/>
            <person name="Rege F."/>
            <person name="Reyes R."/>
            <person name="Rise C."/>
            <person name="Rogov P."/>
            <person name="Ross K."/>
            <person name="Ryan E."/>
            <person name="Settipalli S."/>
            <person name="Shea T."/>
            <person name="Sherpa N."/>
            <person name="Shi L."/>
            <person name="Shih D."/>
            <person name="Sparrow T."/>
            <person name="Spaulding J."/>
            <person name="Stalker J."/>
            <person name="Stange-Thomann N."/>
            <person name="Stavropoulos S."/>
            <person name="Stone C."/>
            <person name="Strader C."/>
            <person name="Tesfaye S."/>
            <person name="Thomson T."/>
            <person name="Thoulutsang Y."/>
            <person name="Thoulutsang D."/>
            <person name="Topham K."/>
            <person name="Topping I."/>
            <person name="Tsamla T."/>
            <person name="Vassiliev H."/>
            <person name="Vo A."/>
            <person name="Wangchuk T."/>
            <person name="Wangdi T."/>
            <person name="Weiand M."/>
            <person name="Wilkinson J."/>
            <person name="Wilson A."/>
            <person name="Yadav S."/>
            <person name="Young G."/>
            <person name="Yu Q."/>
            <person name="Zembek L."/>
            <person name="Zhong D."/>
            <person name="Zimmer A."/>
            <person name="Zwirko Z."/>
            <person name="Jaffe D.B."/>
            <person name="Alvarez P."/>
            <person name="Brockman W."/>
            <person name="Butler J."/>
            <person name="Chin C."/>
            <person name="Gnerre S."/>
            <person name="Grabherr M."/>
            <person name="Kleber M."/>
            <person name="Mauceli E."/>
            <person name="MacCallum I."/>
        </authorList>
    </citation>
    <scope>NUCLEOTIDE SEQUENCE [LARGE SCALE GENOMIC DNA]</scope>
    <source>
        <strain evidence="2">Tucson 15287-2541.00</strain>
    </source>
</reference>
<dbReference type="EMBL" id="CH916369">
    <property type="protein sequence ID" value="EDV92667.1"/>
    <property type="molecule type" value="Genomic_DNA"/>
</dbReference>
<accession>B4JGR3</accession>
<gene>
    <name evidence="1" type="primary">Dgri\GH18890</name>
    <name evidence="1" type="ORF">Dgri_GH18890</name>
</gene>
<keyword evidence="2" id="KW-1185">Reference proteome</keyword>
<name>B4JGR3_DROGR</name>
<organism evidence="2">
    <name type="scientific">Drosophila grimshawi</name>
    <name type="common">Hawaiian fruit fly</name>
    <name type="synonym">Idiomyia grimshawi</name>
    <dbReference type="NCBI Taxonomy" id="7222"/>
    <lineage>
        <taxon>Eukaryota</taxon>
        <taxon>Metazoa</taxon>
        <taxon>Ecdysozoa</taxon>
        <taxon>Arthropoda</taxon>
        <taxon>Hexapoda</taxon>
        <taxon>Insecta</taxon>
        <taxon>Pterygota</taxon>
        <taxon>Neoptera</taxon>
        <taxon>Endopterygota</taxon>
        <taxon>Diptera</taxon>
        <taxon>Brachycera</taxon>
        <taxon>Muscomorpha</taxon>
        <taxon>Ephydroidea</taxon>
        <taxon>Drosophilidae</taxon>
        <taxon>Drosophila</taxon>
        <taxon>Hawaiian Drosophila</taxon>
    </lineage>
</organism>
<dbReference type="HOGENOM" id="CLU_1469695_0_0_1"/>
<evidence type="ECO:0000313" key="2">
    <source>
        <dbReference type="Proteomes" id="UP000001070"/>
    </source>
</evidence>